<sequence>MVASFNEGSLIRSYVRVPGSGTDKTAKPALFDLSRVSTVVAPLPLQAGSGLIAINSTQNSKTQTVNPSSSMKNPKRPKEDDEEDSFPKNKKQCVQNWKPSTDITNSECGYHESRKINNVVKIEGTNELNQLLIQNHRLRQENIVLQKQVSLFKQLIKDPKRLKSVLNRLNIQNEI</sequence>
<feature type="region of interest" description="Disordered" evidence="1">
    <location>
        <begin position="58"/>
        <end position="98"/>
    </location>
</feature>
<feature type="compositionally biased region" description="Polar residues" evidence="1">
    <location>
        <begin position="58"/>
        <end position="72"/>
    </location>
</feature>
<protein>
    <submittedName>
        <fullName evidence="2">Uncharacterized protein</fullName>
    </submittedName>
</protein>
<organism evidence="2 3">
    <name type="scientific">Meganyctiphanes norvegica</name>
    <name type="common">Northern krill</name>
    <name type="synonym">Thysanopoda norvegica</name>
    <dbReference type="NCBI Taxonomy" id="48144"/>
    <lineage>
        <taxon>Eukaryota</taxon>
        <taxon>Metazoa</taxon>
        <taxon>Ecdysozoa</taxon>
        <taxon>Arthropoda</taxon>
        <taxon>Crustacea</taxon>
        <taxon>Multicrustacea</taxon>
        <taxon>Malacostraca</taxon>
        <taxon>Eumalacostraca</taxon>
        <taxon>Eucarida</taxon>
        <taxon>Euphausiacea</taxon>
        <taxon>Euphausiidae</taxon>
        <taxon>Meganyctiphanes</taxon>
    </lineage>
</organism>
<dbReference type="Proteomes" id="UP001497623">
    <property type="component" value="Unassembled WGS sequence"/>
</dbReference>
<evidence type="ECO:0000256" key="1">
    <source>
        <dbReference type="SAM" id="MobiDB-lite"/>
    </source>
</evidence>
<evidence type="ECO:0000313" key="2">
    <source>
        <dbReference type="EMBL" id="CAL4075879.1"/>
    </source>
</evidence>
<accession>A0AAV2QB20</accession>
<name>A0AAV2QB20_MEGNR</name>
<keyword evidence="3" id="KW-1185">Reference proteome</keyword>
<dbReference type="AlphaFoldDB" id="A0AAV2QB20"/>
<proteinExistence type="predicted"/>
<dbReference type="EMBL" id="CAXKWB010004951">
    <property type="protein sequence ID" value="CAL4075879.1"/>
    <property type="molecule type" value="Genomic_DNA"/>
</dbReference>
<gene>
    <name evidence="2" type="ORF">MNOR_LOCUS9991</name>
</gene>
<reference evidence="2 3" key="1">
    <citation type="submission" date="2024-05" db="EMBL/GenBank/DDBJ databases">
        <authorList>
            <person name="Wallberg A."/>
        </authorList>
    </citation>
    <scope>NUCLEOTIDE SEQUENCE [LARGE SCALE GENOMIC DNA]</scope>
</reference>
<comment type="caution">
    <text evidence="2">The sequence shown here is derived from an EMBL/GenBank/DDBJ whole genome shotgun (WGS) entry which is preliminary data.</text>
</comment>
<evidence type="ECO:0000313" key="3">
    <source>
        <dbReference type="Proteomes" id="UP001497623"/>
    </source>
</evidence>